<protein>
    <submittedName>
        <fullName evidence="2">Uncharacterized protein</fullName>
    </submittedName>
</protein>
<accession>A0A0C3PAT0</accession>
<evidence type="ECO:0000313" key="2">
    <source>
        <dbReference type="EMBL" id="KIO05031.1"/>
    </source>
</evidence>
<evidence type="ECO:0000256" key="1">
    <source>
        <dbReference type="SAM" id="MobiDB-lite"/>
    </source>
</evidence>
<dbReference type="Proteomes" id="UP000054217">
    <property type="component" value="Unassembled WGS sequence"/>
</dbReference>
<sequence length="99" mass="10589">MHTALLTEEGTLQSNDGCLGHGKTASNDGGGCSGHAGKGTEGIRLHGNEHISPMSVRNLTKEASPERAAQGERTARKARVMALECMRYDKRTSRVGRRA</sequence>
<dbReference type="HOGENOM" id="CLU_152088_0_0_1"/>
<name>A0A0C3PAT0_PISTI</name>
<keyword evidence="3" id="KW-1185">Reference proteome</keyword>
<feature type="region of interest" description="Disordered" evidence="1">
    <location>
        <begin position="1"/>
        <end position="46"/>
    </location>
</feature>
<feature type="compositionally biased region" description="Gly residues" evidence="1">
    <location>
        <begin position="28"/>
        <end position="40"/>
    </location>
</feature>
<proteinExistence type="predicted"/>
<evidence type="ECO:0000313" key="3">
    <source>
        <dbReference type="Proteomes" id="UP000054217"/>
    </source>
</evidence>
<reference evidence="3" key="2">
    <citation type="submission" date="2015-01" db="EMBL/GenBank/DDBJ databases">
        <title>Evolutionary Origins and Diversification of the Mycorrhizal Mutualists.</title>
        <authorList>
            <consortium name="DOE Joint Genome Institute"/>
            <consortium name="Mycorrhizal Genomics Consortium"/>
            <person name="Kohler A."/>
            <person name="Kuo A."/>
            <person name="Nagy L.G."/>
            <person name="Floudas D."/>
            <person name="Copeland A."/>
            <person name="Barry K.W."/>
            <person name="Cichocki N."/>
            <person name="Veneault-Fourrey C."/>
            <person name="LaButti K."/>
            <person name="Lindquist E.A."/>
            <person name="Lipzen A."/>
            <person name="Lundell T."/>
            <person name="Morin E."/>
            <person name="Murat C."/>
            <person name="Riley R."/>
            <person name="Ohm R."/>
            <person name="Sun H."/>
            <person name="Tunlid A."/>
            <person name="Henrissat B."/>
            <person name="Grigoriev I.V."/>
            <person name="Hibbett D.S."/>
            <person name="Martin F."/>
        </authorList>
    </citation>
    <scope>NUCLEOTIDE SEQUENCE [LARGE SCALE GENOMIC DNA]</scope>
    <source>
        <strain evidence="3">Marx 270</strain>
    </source>
</reference>
<dbReference type="EMBL" id="KN831968">
    <property type="protein sequence ID" value="KIO05031.1"/>
    <property type="molecule type" value="Genomic_DNA"/>
</dbReference>
<organism evidence="2 3">
    <name type="scientific">Pisolithus tinctorius Marx 270</name>
    <dbReference type="NCBI Taxonomy" id="870435"/>
    <lineage>
        <taxon>Eukaryota</taxon>
        <taxon>Fungi</taxon>
        <taxon>Dikarya</taxon>
        <taxon>Basidiomycota</taxon>
        <taxon>Agaricomycotina</taxon>
        <taxon>Agaricomycetes</taxon>
        <taxon>Agaricomycetidae</taxon>
        <taxon>Boletales</taxon>
        <taxon>Sclerodermatineae</taxon>
        <taxon>Pisolithaceae</taxon>
        <taxon>Pisolithus</taxon>
    </lineage>
</organism>
<dbReference type="InParanoid" id="A0A0C3PAT0"/>
<dbReference type="AlphaFoldDB" id="A0A0C3PAT0"/>
<gene>
    <name evidence="2" type="ORF">M404DRAFT_1000120</name>
</gene>
<reference evidence="2 3" key="1">
    <citation type="submission" date="2014-04" db="EMBL/GenBank/DDBJ databases">
        <authorList>
            <consortium name="DOE Joint Genome Institute"/>
            <person name="Kuo A."/>
            <person name="Kohler A."/>
            <person name="Costa M.D."/>
            <person name="Nagy L.G."/>
            <person name="Floudas D."/>
            <person name="Copeland A."/>
            <person name="Barry K.W."/>
            <person name="Cichocki N."/>
            <person name="Veneault-Fourrey C."/>
            <person name="LaButti K."/>
            <person name="Lindquist E.A."/>
            <person name="Lipzen A."/>
            <person name="Lundell T."/>
            <person name="Morin E."/>
            <person name="Murat C."/>
            <person name="Sun H."/>
            <person name="Tunlid A."/>
            <person name="Henrissat B."/>
            <person name="Grigoriev I.V."/>
            <person name="Hibbett D.S."/>
            <person name="Martin F."/>
            <person name="Nordberg H.P."/>
            <person name="Cantor M.N."/>
            <person name="Hua S.X."/>
        </authorList>
    </citation>
    <scope>NUCLEOTIDE SEQUENCE [LARGE SCALE GENOMIC DNA]</scope>
    <source>
        <strain evidence="2 3">Marx 270</strain>
    </source>
</reference>